<keyword evidence="1" id="KW-1133">Transmembrane helix</keyword>
<keyword evidence="1" id="KW-0472">Membrane</keyword>
<name>A0A290HBP1_9BACT</name>
<protein>
    <submittedName>
        <fullName evidence="2">Uncharacterized protein</fullName>
    </submittedName>
</protein>
<evidence type="ECO:0000313" key="2">
    <source>
        <dbReference type="EMBL" id="ATB68877.1"/>
    </source>
</evidence>
<dbReference type="AlphaFoldDB" id="A0A290HBP1"/>
<sequence length="144" mass="15896">MYAPTNAVLSIAPINTSFTLFDGTTVDVSLGDLVFFIQGQNTETNNLEYLDFVVVSFVDNIFNYSKTILGSNFQVFLSSDRNSFIFTSGENFQYVDFVIDASAMSKLPSSPHITGGVNQMVFLFLILMVILVLILMHGCNCFGS</sequence>
<organism evidence="2 3">
    <name type="scientific">Sulfurospirillum diekertiae</name>
    <dbReference type="NCBI Taxonomy" id="1854492"/>
    <lineage>
        <taxon>Bacteria</taxon>
        <taxon>Pseudomonadati</taxon>
        <taxon>Campylobacterota</taxon>
        <taxon>Epsilonproteobacteria</taxon>
        <taxon>Campylobacterales</taxon>
        <taxon>Sulfurospirillaceae</taxon>
        <taxon>Sulfurospirillum</taxon>
    </lineage>
</organism>
<keyword evidence="1" id="KW-0812">Transmembrane</keyword>
<dbReference type="KEGG" id="sulj:SJPD1_0763"/>
<reference evidence="3" key="1">
    <citation type="submission" date="2017-09" db="EMBL/GenBank/DDBJ databases">
        <title>The complete genome of Sulfurospirillum sp. JPD-1.</title>
        <authorList>
            <person name="Goris T."/>
        </authorList>
    </citation>
    <scope>NUCLEOTIDE SEQUENCE [LARGE SCALE GENOMIC DNA]</scope>
    <source>
        <strain evidence="3">JPD-1</strain>
    </source>
</reference>
<evidence type="ECO:0000256" key="1">
    <source>
        <dbReference type="SAM" id="Phobius"/>
    </source>
</evidence>
<evidence type="ECO:0000313" key="3">
    <source>
        <dbReference type="Proteomes" id="UP000217349"/>
    </source>
</evidence>
<dbReference type="OrthoDB" id="5340855at2"/>
<dbReference type="EMBL" id="CP023275">
    <property type="protein sequence ID" value="ATB68877.1"/>
    <property type="molecule type" value="Genomic_DNA"/>
</dbReference>
<feature type="transmembrane region" description="Helical" evidence="1">
    <location>
        <begin position="120"/>
        <end position="143"/>
    </location>
</feature>
<accession>A0A290HBP1</accession>
<dbReference type="RefSeq" id="WP_096046022.1">
    <property type="nucleotide sequence ID" value="NZ_CP023275.1"/>
</dbReference>
<gene>
    <name evidence="2" type="ORF">SJPD1_0763</name>
</gene>
<dbReference type="Proteomes" id="UP000217349">
    <property type="component" value="Chromosome"/>
</dbReference>
<proteinExistence type="predicted"/>